<proteinExistence type="predicted"/>
<protein>
    <submittedName>
        <fullName evidence="1">Uncharacterized protein</fullName>
    </submittedName>
</protein>
<reference evidence="1 2" key="1">
    <citation type="submission" date="2021-06" db="EMBL/GenBank/DDBJ databases">
        <title>Caerostris darwini draft genome.</title>
        <authorList>
            <person name="Kono N."/>
            <person name="Arakawa K."/>
        </authorList>
    </citation>
    <scope>NUCLEOTIDE SEQUENCE [LARGE SCALE GENOMIC DNA]</scope>
</reference>
<accession>A0AAV4NU16</accession>
<name>A0AAV4NU16_9ARAC</name>
<dbReference type="Proteomes" id="UP001054837">
    <property type="component" value="Unassembled WGS sequence"/>
</dbReference>
<gene>
    <name evidence="1" type="ORF">CDAR_392501</name>
</gene>
<evidence type="ECO:0000313" key="2">
    <source>
        <dbReference type="Proteomes" id="UP001054837"/>
    </source>
</evidence>
<keyword evidence="2" id="KW-1185">Reference proteome</keyword>
<dbReference type="EMBL" id="BPLQ01002052">
    <property type="protein sequence ID" value="GIX88299.1"/>
    <property type="molecule type" value="Genomic_DNA"/>
</dbReference>
<organism evidence="1 2">
    <name type="scientific">Caerostris darwini</name>
    <dbReference type="NCBI Taxonomy" id="1538125"/>
    <lineage>
        <taxon>Eukaryota</taxon>
        <taxon>Metazoa</taxon>
        <taxon>Ecdysozoa</taxon>
        <taxon>Arthropoda</taxon>
        <taxon>Chelicerata</taxon>
        <taxon>Arachnida</taxon>
        <taxon>Araneae</taxon>
        <taxon>Araneomorphae</taxon>
        <taxon>Entelegynae</taxon>
        <taxon>Araneoidea</taxon>
        <taxon>Araneidae</taxon>
        <taxon>Caerostris</taxon>
    </lineage>
</organism>
<evidence type="ECO:0000313" key="1">
    <source>
        <dbReference type="EMBL" id="GIX88299.1"/>
    </source>
</evidence>
<comment type="caution">
    <text evidence="1">The sequence shown here is derived from an EMBL/GenBank/DDBJ whole genome shotgun (WGS) entry which is preliminary data.</text>
</comment>
<sequence length="116" mass="12992">MRWVSGFEGGVFESRKIEPSRKGKLTPFPSRRIKPDFHKNLPDFLKAWCQGVGFLSPCFLSRGDQTILISSRNTAVINSQTAVARTAFPVCFAISQLSGVMRVAFLTILLWVEEVT</sequence>
<dbReference type="AlphaFoldDB" id="A0AAV4NU16"/>